<dbReference type="AlphaFoldDB" id="A0A6C0CQN0"/>
<dbReference type="EMBL" id="MN739475">
    <property type="protein sequence ID" value="QHT06801.1"/>
    <property type="molecule type" value="Genomic_DNA"/>
</dbReference>
<reference evidence="1" key="1">
    <citation type="journal article" date="2020" name="Nature">
        <title>Giant virus diversity and host interactions through global metagenomics.</title>
        <authorList>
            <person name="Schulz F."/>
            <person name="Roux S."/>
            <person name="Paez-Espino D."/>
            <person name="Jungbluth S."/>
            <person name="Walsh D.A."/>
            <person name="Denef V.J."/>
            <person name="McMahon K.D."/>
            <person name="Konstantinidis K.T."/>
            <person name="Eloe-Fadrosh E.A."/>
            <person name="Kyrpides N.C."/>
            <person name="Woyke T."/>
        </authorList>
    </citation>
    <scope>NUCLEOTIDE SEQUENCE</scope>
    <source>
        <strain evidence="1">GVMAG-M-3300021473-15</strain>
    </source>
</reference>
<organism evidence="1">
    <name type="scientific">viral metagenome</name>
    <dbReference type="NCBI Taxonomy" id="1070528"/>
    <lineage>
        <taxon>unclassified sequences</taxon>
        <taxon>metagenomes</taxon>
        <taxon>organismal metagenomes</taxon>
    </lineage>
</organism>
<proteinExistence type="predicted"/>
<sequence>MEACLDYNAKCIHVKRMQSVLAQIVQNEECEMCHSYKHSEKMMYVEIIHQTMKQKCFCLLTSKKTCCIRHFIICDKCNLYDIGKLTHVNRYKKGKEAIDQMIRFIRSHEPILNTNLHFYLTTFDKIIT</sequence>
<protein>
    <submittedName>
        <fullName evidence="1">Uncharacterized protein</fullName>
    </submittedName>
</protein>
<accession>A0A6C0CQN0</accession>
<name>A0A6C0CQN0_9ZZZZ</name>
<evidence type="ECO:0000313" key="1">
    <source>
        <dbReference type="EMBL" id="QHT06801.1"/>
    </source>
</evidence>